<name>A0A0C9YVY5_9AGAM</name>
<evidence type="ECO:0000313" key="3">
    <source>
        <dbReference type="Proteomes" id="UP000054018"/>
    </source>
</evidence>
<evidence type="ECO:0000259" key="1">
    <source>
        <dbReference type="Pfam" id="PF18803"/>
    </source>
</evidence>
<dbReference type="Pfam" id="PF18803">
    <property type="entry name" value="CxC2"/>
    <property type="match status" value="1"/>
</dbReference>
<dbReference type="EMBL" id="KN833812">
    <property type="protein sequence ID" value="KIK18134.1"/>
    <property type="molecule type" value="Genomic_DNA"/>
</dbReference>
<reference evidence="2 3" key="1">
    <citation type="submission" date="2014-04" db="EMBL/GenBank/DDBJ databases">
        <authorList>
            <consortium name="DOE Joint Genome Institute"/>
            <person name="Kuo A."/>
            <person name="Kohler A."/>
            <person name="Costa M.D."/>
            <person name="Nagy L.G."/>
            <person name="Floudas D."/>
            <person name="Copeland A."/>
            <person name="Barry K.W."/>
            <person name="Cichocki N."/>
            <person name="Veneault-Fourrey C."/>
            <person name="LaButti K."/>
            <person name="Lindquist E.A."/>
            <person name="Lipzen A."/>
            <person name="Lundell T."/>
            <person name="Morin E."/>
            <person name="Murat C."/>
            <person name="Sun H."/>
            <person name="Tunlid A."/>
            <person name="Henrissat B."/>
            <person name="Grigoriev I.V."/>
            <person name="Hibbett D.S."/>
            <person name="Martin F."/>
            <person name="Nordberg H.P."/>
            <person name="Cantor M.N."/>
            <person name="Hua S.X."/>
        </authorList>
    </citation>
    <scope>NUCLEOTIDE SEQUENCE [LARGE SCALE GENOMIC DNA]</scope>
    <source>
        <strain evidence="2 3">441</strain>
    </source>
</reference>
<dbReference type="Pfam" id="PF18758">
    <property type="entry name" value="KDZ"/>
    <property type="match status" value="1"/>
</dbReference>
<dbReference type="HOGENOM" id="CLU_003703_12_2_1"/>
<protein>
    <recommendedName>
        <fullName evidence="1">CxC2-like cysteine cluster KDZ transposase-associated domain-containing protein</fullName>
    </recommendedName>
</protein>
<dbReference type="InterPro" id="IPR040521">
    <property type="entry name" value="KDZ"/>
</dbReference>
<dbReference type="Proteomes" id="UP000054018">
    <property type="component" value="Unassembled WGS sequence"/>
</dbReference>
<dbReference type="OrthoDB" id="3192989at2759"/>
<feature type="domain" description="CxC2-like cysteine cluster KDZ transposase-associated" evidence="1">
    <location>
        <begin position="1"/>
        <end position="61"/>
    </location>
</feature>
<accession>A0A0C9YVY5</accession>
<proteinExistence type="predicted"/>
<gene>
    <name evidence="2" type="ORF">PISMIDRAFT_110040</name>
</gene>
<sequence>MTIVHTDGIFSHEVSVCNCPGSDSSDWDLDLLRQRLFPASISKPKTAFTFDKLKRFTNNAFPERIPDRYRELMRVSWLWRDLKHRKWFCFGHDMEQDPGDGGLALFCPACPQPGLNLPADWKVLYDRDTIMRQYVVDGNFTAQHMKMNKPELDVALSDGKGYMVPEVPYQSHLKQSLDSKERSTCSNHRAINAANINKSNLQSTGIGATACAQHGCFVPNSVVDFQKGERYMNTDYSICNALGYHSESITKALVIYDVGCQWSINFRSRVKNSPSLLLPPTLEIVPAVGKFHLAAHKLSCFPRYSLNFIKGAGHLDREILETLWAPFNKISPTARSMTQAHRQEVYDDHMRDSNWKKLVGMVPSLLKKYKNSNKCLEEMNQAYEQLTTVLDPDKVAQWESDALRAEADRGEALDIYVLKGDKAPTFHEVWLQLTKNPKSPSGNVGSVAWLAEGISIEDSQ</sequence>
<dbReference type="AlphaFoldDB" id="A0A0C9YVY5"/>
<dbReference type="STRING" id="765257.A0A0C9YVY5"/>
<evidence type="ECO:0000313" key="2">
    <source>
        <dbReference type="EMBL" id="KIK18134.1"/>
    </source>
</evidence>
<keyword evidence="3" id="KW-1185">Reference proteome</keyword>
<dbReference type="PANTHER" id="PTHR33104:SF2">
    <property type="entry name" value="CXC3 LIKE CYSTEINE CLUSTER DOMAIN-CONTAINING PROTEIN"/>
    <property type="match status" value="1"/>
</dbReference>
<dbReference type="PANTHER" id="PTHR33104">
    <property type="entry name" value="SI:DKEY-29D5.2"/>
    <property type="match status" value="1"/>
</dbReference>
<organism evidence="2 3">
    <name type="scientific">Pisolithus microcarpus 441</name>
    <dbReference type="NCBI Taxonomy" id="765257"/>
    <lineage>
        <taxon>Eukaryota</taxon>
        <taxon>Fungi</taxon>
        <taxon>Dikarya</taxon>
        <taxon>Basidiomycota</taxon>
        <taxon>Agaricomycotina</taxon>
        <taxon>Agaricomycetes</taxon>
        <taxon>Agaricomycetidae</taxon>
        <taxon>Boletales</taxon>
        <taxon>Sclerodermatineae</taxon>
        <taxon>Pisolithaceae</taxon>
        <taxon>Pisolithus</taxon>
    </lineage>
</organism>
<reference evidence="3" key="2">
    <citation type="submission" date="2015-01" db="EMBL/GenBank/DDBJ databases">
        <title>Evolutionary Origins and Diversification of the Mycorrhizal Mutualists.</title>
        <authorList>
            <consortium name="DOE Joint Genome Institute"/>
            <consortium name="Mycorrhizal Genomics Consortium"/>
            <person name="Kohler A."/>
            <person name="Kuo A."/>
            <person name="Nagy L.G."/>
            <person name="Floudas D."/>
            <person name="Copeland A."/>
            <person name="Barry K.W."/>
            <person name="Cichocki N."/>
            <person name="Veneault-Fourrey C."/>
            <person name="LaButti K."/>
            <person name="Lindquist E.A."/>
            <person name="Lipzen A."/>
            <person name="Lundell T."/>
            <person name="Morin E."/>
            <person name="Murat C."/>
            <person name="Riley R."/>
            <person name="Ohm R."/>
            <person name="Sun H."/>
            <person name="Tunlid A."/>
            <person name="Henrissat B."/>
            <person name="Grigoriev I.V."/>
            <person name="Hibbett D.S."/>
            <person name="Martin F."/>
        </authorList>
    </citation>
    <scope>NUCLEOTIDE SEQUENCE [LARGE SCALE GENOMIC DNA]</scope>
    <source>
        <strain evidence="3">441</strain>
    </source>
</reference>
<dbReference type="InterPro" id="IPR041457">
    <property type="entry name" value="CxC2_KDZ-assoc"/>
</dbReference>